<comment type="similarity">
    <text evidence="1">Belongs to the LysR transcriptional regulatory family.</text>
</comment>
<dbReference type="GO" id="GO:0005829">
    <property type="term" value="C:cytosol"/>
    <property type="evidence" value="ECO:0007669"/>
    <property type="project" value="TreeGrafter"/>
</dbReference>
<dbReference type="STRING" id="1231391.GCA_000308195_00201"/>
<dbReference type="PROSITE" id="PS50931">
    <property type="entry name" value="HTH_LYSR"/>
    <property type="match status" value="1"/>
</dbReference>
<dbReference type="OrthoDB" id="8524600at2"/>
<protein>
    <submittedName>
        <fullName evidence="6">LysR family transcriptional regulator</fullName>
    </submittedName>
</protein>
<dbReference type="InterPro" id="IPR050950">
    <property type="entry name" value="HTH-type_LysR_regulators"/>
</dbReference>
<sequence>MKLIQLRNLLAISEQGSVRAAARQLGIAQSALTRSIQELERELDVALFERQAKGVRLTETGKHFIVRAQAIHNEVRRAQEEIEQLRGIAKGVLHLGLSTVSQIALFPYAAKAFRARYPDVVLHVRDGLYPTMEPYLKNGTLDVYVGPVLNHRPAPDITVEKLLDNPRGIICRKGHPLAKARSLSDLVDAGWVTTSVTFRAEEELGPLFAQHGLPKPRLIFRAHSALSFVTAMVSSDALAMLPVQFAELTMAGAELEVIRIAEPLPEPPLCLVRRNDILPTPAAEYFCDMIRRASGHIEQERKASKKAL</sequence>
<dbReference type="GO" id="GO:0003677">
    <property type="term" value="F:DNA binding"/>
    <property type="evidence" value="ECO:0007669"/>
    <property type="project" value="UniProtKB-KW"/>
</dbReference>
<feature type="domain" description="HTH lysR-type" evidence="5">
    <location>
        <begin position="1"/>
        <end position="58"/>
    </location>
</feature>
<organism evidence="6 7">
    <name type="scientific">Pusillimonas noertemannii</name>
    <dbReference type="NCBI Taxonomy" id="305977"/>
    <lineage>
        <taxon>Bacteria</taxon>
        <taxon>Pseudomonadati</taxon>
        <taxon>Pseudomonadota</taxon>
        <taxon>Betaproteobacteria</taxon>
        <taxon>Burkholderiales</taxon>
        <taxon>Alcaligenaceae</taxon>
        <taxon>Pusillimonas</taxon>
    </lineage>
</organism>
<evidence type="ECO:0000256" key="4">
    <source>
        <dbReference type="ARBA" id="ARBA00023163"/>
    </source>
</evidence>
<dbReference type="FunFam" id="1.10.10.10:FF:000001">
    <property type="entry name" value="LysR family transcriptional regulator"/>
    <property type="match status" value="1"/>
</dbReference>
<dbReference type="EMBL" id="QEKO01000009">
    <property type="protein sequence ID" value="PVY60409.1"/>
    <property type="molecule type" value="Genomic_DNA"/>
</dbReference>
<comment type="caution">
    <text evidence="6">The sequence shown here is derived from an EMBL/GenBank/DDBJ whole genome shotgun (WGS) entry which is preliminary data.</text>
</comment>
<keyword evidence="4" id="KW-0804">Transcription</keyword>
<dbReference type="RefSeq" id="WP_017522579.1">
    <property type="nucleotide sequence ID" value="NZ_JACCEX010000006.1"/>
</dbReference>
<dbReference type="SUPFAM" id="SSF46785">
    <property type="entry name" value="Winged helix' DNA-binding domain"/>
    <property type="match status" value="1"/>
</dbReference>
<dbReference type="PRINTS" id="PR00039">
    <property type="entry name" value="HTHLYSR"/>
</dbReference>
<dbReference type="Pfam" id="PF03466">
    <property type="entry name" value="LysR_substrate"/>
    <property type="match status" value="1"/>
</dbReference>
<dbReference type="Proteomes" id="UP000246145">
    <property type="component" value="Unassembled WGS sequence"/>
</dbReference>
<gene>
    <name evidence="6" type="ORF">C7440_3652</name>
</gene>
<keyword evidence="3" id="KW-0238">DNA-binding</keyword>
<evidence type="ECO:0000256" key="2">
    <source>
        <dbReference type="ARBA" id="ARBA00023015"/>
    </source>
</evidence>
<keyword evidence="2" id="KW-0805">Transcription regulation</keyword>
<evidence type="ECO:0000313" key="7">
    <source>
        <dbReference type="Proteomes" id="UP000246145"/>
    </source>
</evidence>
<dbReference type="PANTHER" id="PTHR30419">
    <property type="entry name" value="HTH-TYPE TRANSCRIPTIONAL REGULATOR YBHD"/>
    <property type="match status" value="1"/>
</dbReference>
<evidence type="ECO:0000313" key="6">
    <source>
        <dbReference type="EMBL" id="PVY60409.1"/>
    </source>
</evidence>
<dbReference type="GO" id="GO:0003700">
    <property type="term" value="F:DNA-binding transcription factor activity"/>
    <property type="evidence" value="ECO:0007669"/>
    <property type="project" value="InterPro"/>
</dbReference>
<proteinExistence type="inferred from homology"/>
<dbReference type="PANTHER" id="PTHR30419:SF30">
    <property type="entry name" value="LYSR FAMILY TRANSCRIPTIONAL REGULATOR"/>
    <property type="match status" value="1"/>
</dbReference>
<dbReference type="Pfam" id="PF00126">
    <property type="entry name" value="HTH_1"/>
    <property type="match status" value="1"/>
</dbReference>
<name>A0A2U1CHL2_9BURK</name>
<accession>A0A2U1CHL2</accession>
<dbReference type="InterPro" id="IPR000847">
    <property type="entry name" value="LysR_HTH_N"/>
</dbReference>
<dbReference type="Gene3D" id="1.10.10.10">
    <property type="entry name" value="Winged helix-like DNA-binding domain superfamily/Winged helix DNA-binding domain"/>
    <property type="match status" value="1"/>
</dbReference>
<dbReference type="InterPro" id="IPR036388">
    <property type="entry name" value="WH-like_DNA-bd_sf"/>
</dbReference>
<evidence type="ECO:0000256" key="3">
    <source>
        <dbReference type="ARBA" id="ARBA00023125"/>
    </source>
</evidence>
<dbReference type="AlphaFoldDB" id="A0A2U1CHL2"/>
<evidence type="ECO:0000259" key="5">
    <source>
        <dbReference type="PROSITE" id="PS50931"/>
    </source>
</evidence>
<dbReference type="InterPro" id="IPR036390">
    <property type="entry name" value="WH_DNA-bd_sf"/>
</dbReference>
<dbReference type="Gene3D" id="3.40.190.290">
    <property type="match status" value="1"/>
</dbReference>
<evidence type="ECO:0000256" key="1">
    <source>
        <dbReference type="ARBA" id="ARBA00009437"/>
    </source>
</evidence>
<dbReference type="SUPFAM" id="SSF53850">
    <property type="entry name" value="Periplasmic binding protein-like II"/>
    <property type="match status" value="1"/>
</dbReference>
<dbReference type="InterPro" id="IPR005119">
    <property type="entry name" value="LysR_subst-bd"/>
</dbReference>
<reference evidence="6 7" key="1">
    <citation type="submission" date="2018-04" db="EMBL/GenBank/DDBJ databases">
        <title>Genomic Encyclopedia of Type Strains, Phase IV (KMG-IV): sequencing the most valuable type-strain genomes for metagenomic binning, comparative biology and taxonomic classification.</title>
        <authorList>
            <person name="Goeker M."/>
        </authorList>
    </citation>
    <scope>NUCLEOTIDE SEQUENCE [LARGE SCALE GENOMIC DNA]</scope>
    <source>
        <strain evidence="6 7">DSM 10065</strain>
    </source>
</reference>
<keyword evidence="7" id="KW-1185">Reference proteome</keyword>